<organism evidence="1 2">
    <name type="scientific">Symbiodinium pilosum</name>
    <name type="common">Dinoflagellate</name>
    <dbReference type="NCBI Taxonomy" id="2952"/>
    <lineage>
        <taxon>Eukaryota</taxon>
        <taxon>Sar</taxon>
        <taxon>Alveolata</taxon>
        <taxon>Dinophyceae</taxon>
        <taxon>Suessiales</taxon>
        <taxon>Symbiodiniaceae</taxon>
        <taxon>Symbiodinium</taxon>
    </lineage>
</organism>
<accession>A0A812UYN9</accession>
<comment type="caution">
    <text evidence="1">The sequence shown here is derived from an EMBL/GenBank/DDBJ whole genome shotgun (WGS) entry which is preliminary data.</text>
</comment>
<gene>
    <name evidence="1" type="ORF">SPIL2461_LOCUS15663</name>
</gene>
<dbReference type="OrthoDB" id="445004at2759"/>
<name>A0A812UYN9_SYMPI</name>
<dbReference type="Proteomes" id="UP000649617">
    <property type="component" value="Unassembled WGS sequence"/>
</dbReference>
<reference evidence="1" key="1">
    <citation type="submission" date="2021-02" db="EMBL/GenBank/DDBJ databases">
        <authorList>
            <person name="Dougan E. K."/>
            <person name="Rhodes N."/>
            <person name="Thang M."/>
            <person name="Chan C."/>
        </authorList>
    </citation>
    <scope>NUCLEOTIDE SEQUENCE</scope>
</reference>
<feature type="non-terminal residue" evidence="1">
    <location>
        <position position="1"/>
    </location>
</feature>
<dbReference type="EMBL" id="CAJNIZ010039113">
    <property type="protein sequence ID" value="CAE7587291.1"/>
    <property type="molecule type" value="Genomic_DNA"/>
</dbReference>
<protein>
    <submittedName>
        <fullName evidence="1">Uncharacterized protein</fullName>
    </submittedName>
</protein>
<keyword evidence="2" id="KW-1185">Reference proteome</keyword>
<dbReference type="AlphaFoldDB" id="A0A812UYN9"/>
<evidence type="ECO:0000313" key="2">
    <source>
        <dbReference type="Proteomes" id="UP000649617"/>
    </source>
</evidence>
<proteinExistence type="predicted"/>
<sequence length="887" mass="97630">MVLHSDYVSSDLRFQVKYEGRHVADNQVTAHGYADMIGPLDAGTYQLLMYYIAGAGSPTAFQLCSNSLVDLRLISKATYANKTEEWMCTSSRVPLPDTLSPQRDEQVLVDSEYLVPPQGRQGITLKVEDVRLLRVKATSTDASFSIKVKNTDTNAILSRNQDGIELAIDPGTYIVTLSMRSNNGKPLAACSTFSLNLMLIQRKLLPVCPWAPGSSDQSAVAEAQRQASDHIGNVLTDLVAQKISKEVQEHKPVTLWMSQGMSKTVELSLDTSAAVRIDVSVQPPFLPLEVELRKKRAMEKLEAPVATAQWTEHRLLLMYSDLPPGEYQVKFFQPRDYMAFSDQAKQDLSDLCAHLTISAEVGASSKEAVNSMRSELLDLPDLLAVQPLPSSMNLVGWLSGTSTVGTQVYRFKEDVNKATLKLEEKAVLRIVSEPADLSNADIHVNLEQNGKQLATSDQLGQLVAELDKGSYDLSLAPKAQAPFLVTLGMAYESRLRADLADVGRQCTDSIPDLTTGVNFKAPAWSIGPVFLRLGGSYLAMQGRLIKVPISLTVSSVVYLEAGSSLPLDLVRIALQVPEGLWVGEQRGLRNSLEIELPAGKYSVEVSQPKPSHLVDDIQRCLDFSVHVRATPVNPAALEQSNKGKTGEEELGTQDEAAVQTASCFSMGTVALPLDLSDPQGGSVSLGGPVKDGRLLIRSNVFLTDMHDGRKKVFLVTKEQPLQLKLGVLLGGYSRFAQQVSFTVTDVAGNAPVTQTESWTLEDGWERIYKLKPQSQYWLTWHHAHRERTESACLHFGLMLQIHPTTDLSRMMSCTSSGSRPEDMFPESLDLTSSSVFRYSKPMRFLSQVQRGFLTNTRIELSVASWVGVEVGYNFMISHAEMDFVRAQ</sequence>
<evidence type="ECO:0000313" key="1">
    <source>
        <dbReference type="EMBL" id="CAE7587291.1"/>
    </source>
</evidence>